<dbReference type="PANTHER" id="PTHR14289:SF16">
    <property type="entry name" value="POLYMERASE DELTA-INTERACTING PROTEIN 2"/>
    <property type="match status" value="1"/>
</dbReference>
<keyword evidence="3" id="KW-1185">Reference proteome</keyword>
<reference evidence="4" key="1">
    <citation type="submission" date="2022-11" db="UniProtKB">
        <authorList>
            <consortium name="WormBaseParasite"/>
        </authorList>
    </citation>
    <scope>IDENTIFICATION</scope>
</reference>
<dbReference type="InterPro" id="IPR036767">
    <property type="entry name" value="ApaG_sf"/>
</dbReference>
<dbReference type="AlphaFoldDB" id="A0A914V470"/>
<feature type="region of interest" description="Disordered" evidence="1">
    <location>
        <begin position="86"/>
        <end position="109"/>
    </location>
</feature>
<sequence length="350" mass="39500">MMNATKLFWRCPFHQTNVLARLNAVAATMHYSASAGATKLKELGTFEQSKPTSSVYNSGQLFLHKVFAYRGVVLCSAPCKVYEKPKGGNKSIEQSGDGSLVSSSTSGREVQPNGVPYYQVLIHKGDWDIMRFPSDMTTYILESPEGPQWAALNGVDYVSHEDVLPYSSCESEPIEHDLFQKFVQVAPQVSEDGFVRLTGTELLRTWMNNNRVWLTPVEVHRKTTEGVRITAMSFYLGTIVKPDRSVMHVWRYNIRIENFNPTMVILRERCWKVFSLTGNMQTYQGVGVVGFCPVLSSQQPAFQYSSHIQLESPKGGHMWGTFKMERQNGTFFDAEIPSFVLDGKRDLPNP</sequence>
<dbReference type="PROSITE" id="PS51087">
    <property type="entry name" value="APAG"/>
    <property type="match status" value="1"/>
</dbReference>
<dbReference type="GO" id="GO:0005634">
    <property type="term" value="C:nucleus"/>
    <property type="evidence" value="ECO:0007669"/>
    <property type="project" value="TreeGrafter"/>
</dbReference>
<organism evidence="3 4">
    <name type="scientific">Plectus sambesii</name>
    <dbReference type="NCBI Taxonomy" id="2011161"/>
    <lineage>
        <taxon>Eukaryota</taxon>
        <taxon>Metazoa</taxon>
        <taxon>Ecdysozoa</taxon>
        <taxon>Nematoda</taxon>
        <taxon>Chromadorea</taxon>
        <taxon>Plectida</taxon>
        <taxon>Plectina</taxon>
        <taxon>Plectoidea</taxon>
        <taxon>Plectidae</taxon>
        <taxon>Plectus</taxon>
    </lineage>
</organism>
<evidence type="ECO:0000259" key="2">
    <source>
        <dbReference type="PROSITE" id="PS51087"/>
    </source>
</evidence>
<dbReference type="SUPFAM" id="SSF110069">
    <property type="entry name" value="ApaG-like"/>
    <property type="match status" value="1"/>
</dbReference>
<feature type="domain" description="ApaG" evidence="2">
    <location>
        <begin position="221"/>
        <end position="348"/>
    </location>
</feature>
<dbReference type="Gene3D" id="2.60.40.1470">
    <property type="entry name" value="ApaG domain"/>
    <property type="match status" value="1"/>
</dbReference>
<dbReference type="InterPro" id="IPR011722">
    <property type="entry name" value="Hemimethylated_DNA-bd_dom"/>
</dbReference>
<dbReference type="Proteomes" id="UP000887566">
    <property type="component" value="Unplaced"/>
</dbReference>
<protein>
    <submittedName>
        <fullName evidence="4">ApaG domain-containing protein</fullName>
    </submittedName>
</protein>
<dbReference type="InterPro" id="IPR007474">
    <property type="entry name" value="ApaG_domain"/>
</dbReference>
<evidence type="ECO:0000313" key="3">
    <source>
        <dbReference type="Proteomes" id="UP000887566"/>
    </source>
</evidence>
<dbReference type="SMART" id="SM00992">
    <property type="entry name" value="YccV-like"/>
    <property type="match status" value="1"/>
</dbReference>
<dbReference type="Pfam" id="PF04379">
    <property type="entry name" value="DUF525"/>
    <property type="match status" value="1"/>
</dbReference>
<dbReference type="SUPFAM" id="SSF141255">
    <property type="entry name" value="YccV-like"/>
    <property type="match status" value="1"/>
</dbReference>
<dbReference type="GO" id="GO:0042645">
    <property type="term" value="C:mitochondrial nucleoid"/>
    <property type="evidence" value="ECO:0007669"/>
    <property type="project" value="TreeGrafter"/>
</dbReference>
<evidence type="ECO:0000313" key="4">
    <source>
        <dbReference type="WBParaSite" id="PSAMB.scaffold1527size30438.g13561.t1"/>
    </source>
</evidence>
<dbReference type="GO" id="GO:0003677">
    <property type="term" value="F:DNA binding"/>
    <property type="evidence" value="ECO:0007669"/>
    <property type="project" value="InterPro"/>
</dbReference>
<proteinExistence type="predicted"/>
<feature type="compositionally biased region" description="Low complexity" evidence="1">
    <location>
        <begin position="95"/>
        <end position="107"/>
    </location>
</feature>
<dbReference type="WBParaSite" id="PSAMB.scaffold1527size30438.g13561.t1">
    <property type="protein sequence ID" value="PSAMB.scaffold1527size30438.g13561.t1"/>
    <property type="gene ID" value="PSAMB.scaffold1527size30438.g13561"/>
</dbReference>
<name>A0A914V470_9BILA</name>
<accession>A0A914V470</accession>
<dbReference type="InterPro" id="IPR036623">
    <property type="entry name" value="Hemimethylated_DNA-bd_sf"/>
</dbReference>
<dbReference type="PANTHER" id="PTHR14289">
    <property type="entry name" value="F-BOX ONLY PROTEIN 3"/>
    <property type="match status" value="1"/>
</dbReference>
<dbReference type="GO" id="GO:0070987">
    <property type="term" value="P:error-free translesion synthesis"/>
    <property type="evidence" value="ECO:0007669"/>
    <property type="project" value="TreeGrafter"/>
</dbReference>
<evidence type="ECO:0000256" key="1">
    <source>
        <dbReference type="SAM" id="MobiDB-lite"/>
    </source>
</evidence>